<reference evidence="6 7" key="1">
    <citation type="journal article" date="2019" name="PLoS ONE">
        <title>Comparative genome analysis indicates high evolutionary potential of pathogenicity genes in Colletotrichum tanaceti.</title>
        <authorList>
            <person name="Lelwala R.V."/>
            <person name="Korhonen P.K."/>
            <person name="Young N.D."/>
            <person name="Scott J.B."/>
            <person name="Ades P.A."/>
            <person name="Gasser R.B."/>
            <person name="Taylor P.W.J."/>
        </authorList>
    </citation>
    <scope>NUCLEOTIDE SEQUENCE [LARGE SCALE GENOMIC DNA]</scope>
    <source>
        <strain evidence="6">BRIP57314</strain>
    </source>
</reference>
<dbReference type="CDD" id="cd06661">
    <property type="entry name" value="GGCT_like"/>
    <property type="match status" value="1"/>
</dbReference>
<feature type="chain" id="PRO_5021034015" description="Putative gamma-glutamylcyclotransferase" evidence="4">
    <location>
        <begin position="24"/>
        <end position="161"/>
    </location>
</feature>
<keyword evidence="7" id="KW-1185">Reference proteome</keyword>
<dbReference type="EMBL" id="PJEX01000018">
    <property type="protein sequence ID" value="TKW58890.1"/>
    <property type="molecule type" value="Genomic_DNA"/>
</dbReference>
<sequence length="161" mass="18220">MATTPRPVFIYGTLCAKPLLAWALTGDATRTEETSALLRPAKVEGIARYALHGFDYPAAVRERGSCTYGYLLQPKTRSQRKKLDDFEGEAYQTETVQARLLSDESETQTAEGLIEADVYLWNGVRDLVSDKSWDLEWFVRERLEDWIDLFEGMEMVGDDGG</sequence>
<evidence type="ECO:0000313" key="7">
    <source>
        <dbReference type="Proteomes" id="UP000310108"/>
    </source>
</evidence>
<gene>
    <name evidence="6" type="ORF">CTA1_8691</name>
</gene>
<evidence type="ECO:0000256" key="3">
    <source>
        <dbReference type="ARBA" id="ARBA00030602"/>
    </source>
</evidence>
<dbReference type="InterPro" id="IPR013024">
    <property type="entry name" value="GGCT-like"/>
</dbReference>
<comment type="caution">
    <text evidence="6">The sequence shown here is derived from an EMBL/GenBank/DDBJ whole genome shotgun (WGS) entry which is preliminary data.</text>
</comment>
<dbReference type="PANTHER" id="PTHR31544:SF2">
    <property type="entry name" value="AIG2-LIKE PROTEIN D"/>
    <property type="match status" value="1"/>
</dbReference>
<keyword evidence="2" id="KW-0808">Transferase</keyword>
<feature type="domain" description="Gamma-glutamylcyclotransferase AIG2-like" evidence="5">
    <location>
        <begin position="8"/>
        <end position="134"/>
    </location>
</feature>
<dbReference type="SUPFAM" id="SSF110857">
    <property type="entry name" value="Gamma-glutamyl cyclotransferase-like"/>
    <property type="match status" value="1"/>
</dbReference>
<accession>A0A4U6XSL8</accession>
<evidence type="ECO:0000313" key="6">
    <source>
        <dbReference type="EMBL" id="TKW58890.1"/>
    </source>
</evidence>
<keyword evidence="4" id="KW-0732">Signal</keyword>
<protein>
    <recommendedName>
        <fullName evidence="3">Putative gamma-glutamylcyclotransferase</fullName>
    </recommendedName>
</protein>
<dbReference type="Proteomes" id="UP000310108">
    <property type="component" value="Unassembled WGS sequence"/>
</dbReference>
<dbReference type="InterPro" id="IPR045038">
    <property type="entry name" value="AIG2-like"/>
</dbReference>
<dbReference type="Pfam" id="PF06094">
    <property type="entry name" value="GGACT"/>
    <property type="match status" value="1"/>
</dbReference>
<dbReference type="GO" id="GO:0016740">
    <property type="term" value="F:transferase activity"/>
    <property type="evidence" value="ECO:0007669"/>
    <property type="project" value="UniProtKB-KW"/>
</dbReference>
<dbReference type="OrthoDB" id="1044435at2759"/>
<dbReference type="Gene3D" id="3.10.490.10">
    <property type="entry name" value="Gamma-glutamyl cyclotransferase-like"/>
    <property type="match status" value="1"/>
</dbReference>
<dbReference type="AlphaFoldDB" id="A0A4U6XSL8"/>
<evidence type="ECO:0000259" key="5">
    <source>
        <dbReference type="Pfam" id="PF06094"/>
    </source>
</evidence>
<feature type="signal peptide" evidence="4">
    <location>
        <begin position="1"/>
        <end position="23"/>
    </location>
</feature>
<dbReference type="InterPro" id="IPR036568">
    <property type="entry name" value="GGCT-like_sf"/>
</dbReference>
<dbReference type="PANTHER" id="PTHR31544">
    <property type="entry name" value="AIG2-LIKE PROTEIN D"/>
    <property type="match status" value="1"/>
</dbReference>
<proteinExistence type="inferred from homology"/>
<evidence type="ECO:0000256" key="2">
    <source>
        <dbReference type="ARBA" id="ARBA00022679"/>
    </source>
</evidence>
<organism evidence="6 7">
    <name type="scientific">Colletotrichum tanaceti</name>
    <dbReference type="NCBI Taxonomy" id="1306861"/>
    <lineage>
        <taxon>Eukaryota</taxon>
        <taxon>Fungi</taxon>
        <taxon>Dikarya</taxon>
        <taxon>Ascomycota</taxon>
        <taxon>Pezizomycotina</taxon>
        <taxon>Sordariomycetes</taxon>
        <taxon>Hypocreomycetidae</taxon>
        <taxon>Glomerellales</taxon>
        <taxon>Glomerellaceae</taxon>
        <taxon>Colletotrichum</taxon>
        <taxon>Colletotrichum destructivum species complex</taxon>
    </lineage>
</organism>
<name>A0A4U6XSL8_9PEZI</name>
<evidence type="ECO:0000256" key="1">
    <source>
        <dbReference type="ARBA" id="ARBA00008861"/>
    </source>
</evidence>
<evidence type="ECO:0000256" key="4">
    <source>
        <dbReference type="SAM" id="SignalP"/>
    </source>
</evidence>
<dbReference type="InterPro" id="IPR009288">
    <property type="entry name" value="AIG2-like_dom"/>
</dbReference>
<comment type="similarity">
    <text evidence="1">Belongs to the gamma-glutamylcyclotransferase family.</text>
</comment>